<feature type="domain" description="Response regulatory" evidence="2">
    <location>
        <begin position="1"/>
        <end position="110"/>
    </location>
</feature>
<feature type="modified residue" description="4-aspartylphosphate" evidence="1">
    <location>
        <position position="50"/>
    </location>
</feature>
<evidence type="ECO:0000313" key="4">
    <source>
        <dbReference type="Proteomes" id="UP000244496"/>
    </source>
</evidence>
<proteinExistence type="predicted"/>
<dbReference type="GO" id="GO:0000160">
    <property type="term" value="P:phosphorelay signal transduction system"/>
    <property type="evidence" value="ECO:0007669"/>
    <property type="project" value="InterPro"/>
</dbReference>
<sequence>MLVVEDESLIAMDLQSTLESWGCIVLGPFASAKATLLAMATGLPDTAVLDVHIRDGTSEPVAGALLKTGTGFVVLTAFRARDMTGALKTGRLIRKPLDPARLHRELEACLPLA</sequence>
<accession>A0A2S0UJZ0</accession>
<organism evidence="3 4">
    <name type="scientific">Paragemmobacter aquarius</name>
    <dbReference type="NCBI Taxonomy" id="2169400"/>
    <lineage>
        <taxon>Bacteria</taxon>
        <taxon>Pseudomonadati</taxon>
        <taxon>Pseudomonadota</taxon>
        <taxon>Alphaproteobacteria</taxon>
        <taxon>Rhodobacterales</taxon>
        <taxon>Paracoccaceae</taxon>
        <taxon>Paragemmobacter</taxon>
    </lineage>
</organism>
<keyword evidence="1" id="KW-0597">Phosphoprotein</keyword>
<dbReference type="AlphaFoldDB" id="A0A2S0UJZ0"/>
<keyword evidence="4" id="KW-1185">Reference proteome</keyword>
<reference evidence="3 4" key="1">
    <citation type="submission" date="2018-04" db="EMBL/GenBank/DDBJ databases">
        <title>Genome sequencing of Gemmobacter.</title>
        <authorList>
            <person name="Yi H."/>
            <person name="Baek M.-G."/>
        </authorList>
    </citation>
    <scope>NUCLEOTIDE SEQUENCE [LARGE SCALE GENOMIC DNA]</scope>
    <source>
        <strain evidence="3 4">HYN0069</strain>
    </source>
</reference>
<dbReference type="Gene3D" id="3.40.50.2300">
    <property type="match status" value="1"/>
</dbReference>
<dbReference type="InterPro" id="IPR001789">
    <property type="entry name" value="Sig_transdc_resp-reg_receiver"/>
</dbReference>
<evidence type="ECO:0000256" key="1">
    <source>
        <dbReference type="PROSITE-ProRule" id="PRU00169"/>
    </source>
</evidence>
<dbReference type="PROSITE" id="PS50110">
    <property type="entry name" value="RESPONSE_REGULATORY"/>
    <property type="match status" value="1"/>
</dbReference>
<dbReference type="InterPro" id="IPR011006">
    <property type="entry name" value="CheY-like_superfamily"/>
</dbReference>
<evidence type="ECO:0000259" key="2">
    <source>
        <dbReference type="PROSITE" id="PS50110"/>
    </source>
</evidence>
<gene>
    <name evidence="3" type="ORF">HYN69_05980</name>
</gene>
<dbReference type="KEGG" id="geh:HYN69_05980"/>
<dbReference type="EMBL" id="CP028918">
    <property type="protein sequence ID" value="AWB48126.1"/>
    <property type="molecule type" value="Genomic_DNA"/>
</dbReference>
<dbReference type="Proteomes" id="UP000244496">
    <property type="component" value="Chromosome"/>
</dbReference>
<name>A0A2S0UJZ0_9RHOB</name>
<protein>
    <submittedName>
        <fullName evidence="3">Response regulator</fullName>
    </submittedName>
</protein>
<evidence type="ECO:0000313" key="3">
    <source>
        <dbReference type="EMBL" id="AWB48126.1"/>
    </source>
</evidence>
<dbReference type="SUPFAM" id="SSF52172">
    <property type="entry name" value="CheY-like"/>
    <property type="match status" value="1"/>
</dbReference>